<dbReference type="GeneID" id="66064955"/>
<evidence type="ECO:0000313" key="2">
    <source>
        <dbReference type="Proteomes" id="UP000027002"/>
    </source>
</evidence>
<name>A0A8E5MHG9_USTVR</name>
<dbReference type="AlphaFoldDB" id="A0A8E5MHG9"/>
<dbReference type="RefSeq" id="XP_042997609.1">
    <property type="nucleotide sequence ID" value="XM_043141675.1"/>
</dbReference>
<reference evidence="1" key="1">
    <citation type="submission" date="2020-03" db="EMBL/GenBank/DDBJ databases">
        <title>A mixture of massive structural variations and highly conserved coding sequences in Ustilaginoidea virens genome.</title>
        <authorList>
            <person name="Zhang K."/>
            <person name="Zhao Z."/>
            <person name="Zhang Z."/>
            <person name="Li Y."/>
            <person name="Hsiang T."/>
            <person name="Sun W."/>
        </authorList>
    </citation>
    <scope>NUCLEOTIDE SEQUENCE</scope>
    <source>
        <strain evidence="1">UV-8b</strain>
    </source>
</reference>
<organism evidence="1 2">
    <name type="scientific">Ustilaginoidea virens</name>
    <name type="common">Rice false smut fungus</name>
    <name type="synonym">Villosiclava virens</name>
    <dbReference type="NCBI Taxonomy" id="1159556"/>
    <lineage>
        <taxon>Eukaryota</taxon>
        <taxon>Fungi</taxon>
        <taxon>Dikarya</taxon>
        <taxon>Ascomycota</taxon>
        <taxon>Pezizomycotina</taxon>
        <taxon>Sordariomycetes</taxon>
        <taxon>Hypocreomycetidae</taxon>
        <taxon>Hypocreales</taxon>
        <taxon>Clavicipitaceae</taxon>
        <taxon>Ustilaginoidea</taxon>
    </lineage>
</organism>
<proteinExistence type="predicted"/>
<dbReference type="EMBL" id="CP072755">
    <property type="protein sequence ID" value="QUC19936.1"/>
    <property type="molecule type" value="Genomic_DNA"/>
</dbReference>
<dbReference type="KEGG" id="uvi:66064955"/>
<dbReference type="Proteomes" id="UP000027002">
    <property type="component" value="Chromosome 3"/>
</dbReference>
<evidence type="ECO:0000313" key="1">
    <source>
        <dbReference type="EMBL" id="QUC19936.1"/>
    </source>
</evidence>
<sequence length="135" mass="14643">MRIASHRIASHRARGCTAALPGGMGTIPRRWLAFVCRVALALLDPLGWEAALRACVGVDMGVPAPYKPRDERLRDEKLLFPSHCAWGMDVEIALPQPRCLPVFLSCLLSCFLASLLSGKGRGACLLLCVFGGRKV</sequence>
<keyword evidence="2" id="KW-1185">Reference proteome</keyword>
<accession>A0A8E5MHG9</accession>
<gene>
    <name evidence="1" type="ORF">UV8b_04177</name>
</gene>
<protein>
    <submittedName>
        <fullName evidence="1">Uncharacterized protein</fullName>
    </submittedName>
</protein>